<evidence type="ECO:0000256" key="3">
    <source>
        <dbReference type="ARBA" id="ARBA00022833"/>
    </source>
</evidence>
<evidence type="ECO:0000313" key="9">
    <source>
        <dbReference type="Proteomes" id="UP001338125"/>
    </source>
</evidence>
<name>A0ABR0T187_9HYPO</name>
<dbReference type="InterPro" id="IPR013083">
    <property type="entry name" value="Znf_RING/FYVE/PHD"/>
</dbReference>
<dbReference type="PANTHER" id="PTHR14305">
    <property type="entry name" value="E3 UBIQUITIN-PROTEIN LIGASE CCNB1IP1"/>
    <property type="match status" value="1"/>
</dbReference>
<proteinExistence type="predicted"/>
<dbReference type="Pfam" id="PF14634">
    <property type="entry name" value="zf-RING_5"/>
    <property type="match status" value="1"/>
</dbReference>
<comment type="caution">
    <text evidence="8">The sequence shown here is derived from an EMBL/GenBank/DDBJ whole genome shotgun (WGS) entry which is preliminary data.</text>
</comment>
<evidence type="ECO:0000256" key="2">
    <source>
        <dbReference type="ARBA" id="ARBA00022771"/>
    </source>
</evidence>
<feature type="compositionally biased region" description="Polar residues" evidence="6">
    <location>
        <begin position="306"/>
        <end position="320"/>
    </location>
</feature>
<dbReference type="InterPro" id="IPR017907">
    <property type="entry name" value="Znf_RING_CS"/>
</dbReference>
<evidence type="ECO:0000256" key="6">
    <source>
        <dbReference type="SAM" id="MobiDB-lite"/>
    </source>
</evidence>
<dbReference type="InterPro" id="IPR042448">
    <property type="entry name" value="CCNB1IP1"/>
</dbReference>
<evidence type="ECO:0000256" key="5">
    <source>
        <dbReference type="SAM" id="Coils"/>
    </source>
</evidence>
<evidence type="ECO:0000259" key="7">
    <source>
        <dbReference type="PROSITE" id="PS50089"/>
    </source>
</evidence>
<keyword evidence="3" id="KW-0862">Zinc</keyword>
<sequence>MENPLTCNNLKCRNELAESAVVTTCSHIFCLDCAHRLGITGHGAASRTTCPACNAQFSNDHGITVTNLNPTEEFKTSVLSGLSPNIIMECAGRALSFWAYQMTQELYYQQHLYKTLTEKYSSLSVRLEQTVNDANSEIENLHQRIRSQHRKTPSDSGTDLLLTGLAATQDGLRRKNEDLAQAYRDKSRKLLQVQELYDEMKRKTEMGQIQRAACDAVDSTLQATSNPIATATGFNRFQSSQARDHAEPLTSLGHANRFDPVGINTGMPRANIHPYSDESRWPKKSIHSLGRVAPTPVESFRQRPVNQSLAGGSSHSSFTGASGMFSGRDKRHQGNDTPNFAHHQGRLSGIGLTSGSKVGQPVNLSVLTPR</sequence>
<dbReference type="InterPro" id="IPR001841">
    <property type="entry name" value="Znf_RING"/>
</dbReference>
<feature type="coiled-coil region" evidence="5">
    <location>
        <begin position="124"/>
        <end position="151"/>
    </location>
</feature>
<dbReference type="PROSITE" id="PS00518">
    <property type="entry name" value="ZF_RING_1"/>
    <property type="match status" value="1"/>
</dbReference>
<evidence type="ECO:0000256" key="4">
    <source>
        <dbReference type="PROSITE-ProRule" id="PRU00175"/>
    </source>
</evidence>
<keyword evidence="9" id="KW-1185">Reference proteome</keyword>
<evidence type="ECO:0000256" key="1">
    <source>
        <dbReference type="ARBA" id="ARBA00022723"/>
    </source>
</evidence>
<keyword evidence="1" id="KW-0479">Metal-binding</keyword>
<dbReference type="Gene3D" id="3.30.40.10">
    <property type="entry name" value="Zinc/RING finger domain, C3HC4 (zinc finger)"/>
    <property type="match status" value="1"/>
</dbReference>
<feature type="domain" description="RING-type" evidence="7">
    <location>
        <begin position="12"/>
        <end position="54"/>
    </location>
</feature>
<keyword evidence="2 4" id="KW-0863">Zinc-finger</keyword>
<dbReference type="PROSITE" id="PS50089">
    <property type="entry name" value="ZF_RING_2"/>
    <property type="match status" value="1"/>
</dbReference>
<organism evidence="8 9">
    <name type="scientific">Cladobotryum mycophilum</name>
    <dbReference type="NCBI Taxonomy" id="491253"/>
    <lineage>
        <taxon>Eukaryota</taxon>
        <taxon>Fungi</taxon>
        <taxon>Dikarya</taxon>
        <taxon>Ascomycota</taxon>
        <taxon>Pezizomycotina</taxon>
        <taxon>Sordariomycetes</taxon>
        <taxon>Hypocreomycetidae</taxon>
        <taxon>Hypocreales</taxon>
        <taxon>Hypocreaceae</taxon>
        <taxon>Cladobotryum</taxon>
    </lineage>
</organism>
<dbReference type="Proteomes" id="UP001338125">
    <property type="component" value="Unassembled WGS sequence"/>
</dbReference>
<gene>
    <name evidence="8" type="ORF">PT974_00509</name>
</gene>
<evidence type="ECO:0000313" key="8">
    <source>
        <dbReference type="EMBL" id="KAK5998137.1"/>
    </source>
</evidence>
<feature type="region of interest" description="Disordered" evidence="6">
    <location>
        <begin position="306"/>
        <end position="342"/>
    </location>
</feature>
<protein>
    <submittedName>
        <fullName evidence="8">E3 ubiquitin-protein ligase CCNB1IP1</fullName>
    </submittedName>
</protein>
<reference evidence="8 9" key="1">
    <citation type="submission" date="2024-01" db="EMBL/GenBank/DDBJ databases">
        <title>Complete genome of Cladobotryum mycophilum ATHUM6906.</title>
        <authorList>
            <person name="Christinaki A.C."/>
            <person name="Myridakis A.I."/>
            <person name="Kouvelis V.N."/>
        </authorList>
    </citation>
    <scope>NUCLEOTIDE SEQUENCE [LARGE SCALE GENOMIC DNA]</scope>
    <source>
        <strain evidence="8 9">ATHUM6906</strain>
    </source>
</reference>
<accession>A0ABR0T187</accession>
<dbReference type="SUPFAM" id="SSF57850">
    <property type="entry name" value="RING/U-box"/>
    <property type="match status" value="1"/>
</dbReference>
<keyword evidence="5" id="KW-0175">Coiled coil</keyword>
<dbReference type="PANTHER" id="PTHR14305:SF0">
    <property type="entry name" value="E3 UBIQUITIN-PROTEIN LIGASE CCNB1IP1"/>
    <property type="match status" value="1"/>
</dbReference>
<dbReference type="EMBL" id="JAVFKD010000001">
    <property type="protein sequence ID" value="KAK5998137.1"/>
    <property type="molecule type" value="Genomic_DNA"/>
</dbReference>